<name>A0AAV2MPC4_KNICA</name>
<dbReference type="Pfam" id="PF00791">
    <property type="entry name" value="ZU5"/>
    <property type="match status" value="1"/>
</dbReference>
<evidence type="ECO:0000259" key="1">
    <source>
        <dbReference type="Pfam" id="PF00791"/>
    </source>
</evidence>
<dbReference type="Gene3D" id="2.60.220.30">
    <property type="match status" value="1"/>
</dbReference>
<proteinExistence type="predicted"/>
<accession>A0AAV2MPC4</accession>
<reference evidence="2 3" key="1">
    <citation type="submission" date="2024-04" db="EMBL/GenBank/DDBJ databases">
        <authorList>
            <person name="Waldvogel A.-M."/>
            <person name="Schoenle A."/>
        </authorList>
    </citation>
    <scope>NUCLEOTIDE SEQUENCE [LARGE SCALE GENOMIC DNA]</scope>
</reference>
<evidence type="ECO:0000313" key="2">
    <source>
        <dbReference type="EMBL" id="CAL1615314.1"/>
    </source>
</evidence>
<dbReference type="AlphaFoldDB" id="A0AAV2MPC4"/>
<feature type="domain" description="ZU5" evidence="1">
    <location>
        <begin position="10"/>
        <end position="61"/>
    </location>
</feature>
<gene>
    <name evidence="2" type="ORF">KC01_LOCUS41290</name>
</gene>
<sequence>MAESLCLVSSLQTLEGCEVLLGPEVTYGPPGLDLLSPVALTMAHCAEMDSTDHWNIQLKRRTPDSKWERAECDGCTPELLFLLRLSHQSDHAQGERALLGGRRAIAWGARDEKLQPRFDKIYSMKQVHISH</sequence>
<dbReference type="Proteomes" id="UP001497482">
    <property type="component" value="Chromosome 9"/>
</dbReference>
<dbReference type="EMBL" id="OZ035831">
    <property type="protein sequence ID" value="CAL1615314.1"/>
    <property type="molecule type" value="Genomic_DNA"/>
</dbReference>
<organism evidence="2 3">
    <name type="scientific">Knipowitschia caucasica</name>
    <name type="common">Caucasian dwarf goby</name>
    <name type="synonym">Pomatoschistus caucasicus</name>
    <dbReference type="NCBI Taxonomy" id="637954"/>
    <lineage>
        <taxon>Eukaryota</taxon>
        <taxon>Metazoa</taxon>
        <taxon>Chordata</taxon>
        <taxon>Craniata</taxon>
        <taxon>Vertebrata</taxon>
        <taxon>Euteleostomi</taxon>
        <taxon>Actinopterygii</taxon>
        <taxon>Neopterygii</taxon>
        <taxon>Teleostei</taxon>
        <taxon>Neoteleostei</taxon>
        <taxon>Acanthomorphata</taxon>
        <taxon>Gobiaria</taxon>
        <taxon>Gobiiformes</taxon>
        <taxon>Gobioidei</taxon>
        <taxon>Gobiidae</taxon>
        <taxon>Gobiinae</taxon>
        <taxon>Knipowitschia</taxon>
    </lineage>
</organism>
<protein>
    <recommendedName>
        <fullName evidence="1">ZU5 domain-containing protein</fullName>
    </recommendedName>
</protein>
<keyword evidence="3" id="KW-1185">Reference proteome</keyword>
<evidence type="ECO:0000313" key="3">
    <source>
        <dbReference type="Proteomes" id="UP001497482"/>
    </source>
</evidence>
<dbReference type="InterPro" id="IPR000906">
    <property type="entry name" value="ZU5_dom"/>
</dbReference>